<evidence type="ECO:0008006" key="2">
    <source>
        <dbReference type="Google" id="ProtNLM"/>
    </source>
</evidence>
<sequence>MQQAEQPLVSAAEVVEFWRQAGRPRWFRKDENFDRRFREKCLATHEAAVRGELSSWAADAIGALALVLLLDQFPRNAFRGTPRAFATDAMARSVADDALRRGLDQQIPEDLRHFFYLPFSHSENLTDQQRAVELTGALGSDADYHARQHREIIERFGRFPHRNPVLGRSSTPEELAYLAEGGFAG</sequence>
<name>A0A6J4QAQ8_9BURK</name>
<proteinExistence type="predicted"/>
<dbReference type="EMBL" id="CADCUX010000618">
    <property type="protein sequence ID" value="CAA9435116.1"/>
    <property type="molecule type" value="Genomic_DNA"/>
</dbReference>
<dbReference type="InterPro" id="IPR011990">
    <property type="entry name" value="TPR-like_helical_dom_sf"/>
</dbReference>
<accession>A0A6J4QAQ8</accession>
<dbReference type="Gene3D" id="1.25.40.10">
    <property type="entry name" value="Tetratricopeptide repeat domain"/>
    <property type="match status" value="1"/>
</dbReference>
<dbReference type="Gene3D" id="1.20.58.320">
    <property type="entry name" value="TPR-like"/>
    <property type="match status" value="1"/>
</dbReference>
<dbReference type="InterPro" id="IPR010323">
    <property type="entry name" value="DUF924"/>
</dbReference>
<dbReference type="SUPFAM" id="SSF48452">
    <property type="entry name" value="TPR-like"/>
    <property type="match status" value="1"/>
</dbReference>
<gene>
    <name evidence="1" type="ORF">AVDCRST_MAG51-2882</name>
</gene>
<organism evidence="1">
    <name type="scientific">uncultured Ramlibacter sp</name>
    <dbReference type="NCBI Taxonomy" id="260755"/>
    <lineage>
        <taxon>Bacteria</taxon>
        <taxon>Pseudomonadati</taxon>
        <taxon>Pseudomonadota</taxon>
        <taxon>Betaproteobacteria</taxon>
        <taxon>Burkholderiales</taxon>
        <taxon>Comamonadaceae</taxon>
        <taxon>Ramlibacter</taxon>
        <taxon>environmental samples</taxon>
    </lineage>
</organism>
<dbReference type="AlphaFoldDB" id="A0A6J4QAQ8"/>
<reference evidence="1" key="1">
    <citation type="submission" date="2020-02" db="EMBL/GenBank/DDBJ databases">
        <authorList>
            <person name="Meier V. D."/>
        </authorList>
    </citation>
    <scope>NUCLEOTIDE SEQUENCE</scope>
    <source>
        <strain evidence="1">AVDCRST_MAG51</strain>
    </source>
</reference>
<evidence type="ECO:0000313" key="1">
    <source>
        <dbReference type="EMBL" id="CAA9435116.1"/>
    </source>
</evidence>
<protein>
    <recommendedName>
        <fullName evidence="2">Transmembrane protein</fullName>
    </recommendedName>
</protein>
<dbReference type="Pfam" id="PF06041">
    <property type="entry name" value="DUF924"/>
    <property type="match status" value="1"/>
</dbReference>